<organism evidence="1">
    <name type="scientific">Sinorhizobium medicae</name>
    <dbReference type="NCBI Taxonomy" id="110321"/>
    <lineage>
        <taxon>Bacteria</taxon>
        <taxon>Pseudomonadati</taxon>
        <taxon>Pseudomonadota</taxon>
        <taxon>Alphaproteobacteria</taxon>
        <taxon>Hyphomicrobiales</taxon>
        <taxon>Rhizobiaceae</taxon>
        <taxon>Sinorhizobium/Ensifer group</taxon>
        <taxon>Sinorhizobium</taxon>
    </lineage>
</organism>
<dbReference type="Proteomes" id="UP000507954">
    <property type="component" value="Unassembled WGS sequence"/>
</dbReference>
<accession>A0A508X8V8</accession>
<protein>
    <submittedName>
        <fullName evidence="1">Uncharacterized protein</fullName>
    </submittedName>
</protein>
<name>A0A508X8V8_9HYPH</name>
<gene>
    <name evidence="1" type="ORF">EMEDMD4_940062</name>
</gene>
<proteinExistence type="predicted"/>
<sequence length="93" mass="10358">MVRATFNNPPKANQPEGFDCPGCAWPDPKHNSSFEFCENGAKAITISSASIQSRSYRSGPIINSKTLANRHCHCVTIPRLITMSRSHGRMRLR</sequence>
<dbReference type="AlphaFoldDB" id="A0A508X8V8"/>
<evidence type="ECO:0000313" key="1">
    <source>
        <dbReference type="EMBL" id="VTZ66034.1"/>
    </source>
</evidence>
<reference evidence="1" key="1">
    <citation type="submission" date="2019-06" db="EMBL/GenBank/DDBJ databases">
        <authorList>
            <person name="Le Quere A."/>
            <person name="Colella S."/>
        </authorList>
    </citation>
    <scope>NUCLEOTIDE SEQUENCE</scope>
    <source>
        <strain evidence="1">EmedicaeMD41</strain>
    </source>
</reference>
<dbReference type="EMBL" id="CABFNB010000166">
    <property type="protein sequence ID" value="VTZ66034.1"/>
    <property type="molecule type" value="Genomic_DNA"/>
</dbReference>